<gene>
    <name evidence="2" type="ORF">A2G96_12060</name>
</gene>
<evidence type="ECO:0000313" key="3">
    <source>
        <dbReference type="Proteomes" id="UP000075238"/>
    </source>
</evidence>
<dbReference type="KEGG" id="cnan:A2G96_12060"/>
<feature type="region of interest" description="Disordered" evidence="1">
    <location>
        <begin position="1"/>
        <end position="29"/>
    </location>
</feature>
<dbReference type="EMBL" id="CP014844">
    <property type="protein sequence ID" value="AMR78410.1"/>
    <property type="molecule type" value="Genomic_DNA"/>
</dbReference>
<organism evidence="2 3">
    <name type="scientific">Cupriavidus nantongensis</name>
    <dbReference type="NCBI Taxonomy" id="1796606"/>
    <lineage>
        <taxon>Bacteria</taxon>
        <taxon>Pseudomonadati</taxon>
        <taxon>Pseudomonadota</taxon>
        <taxon>Betaproteobacteria</taxon>
        <taxon>Burkholderiales</taxon>
        <taxon>Burkholderiaceae</taxon>
        <taxon>Cupriavidus</taxon>
    </lineage>
</organism>
<dbReference type="Proteomes" id="UP000075238">
    <property type="component" value="Chromosome 1"/>
</dbReference>
<evidence type="ECO:0000313" key="2">
    <source>
        <dbReference type="EMBL" id="AMR78410.1"/>
    </source>
</evidence>
<dbReference type="AlphaFoldDB" id="A0A142JJZ8"/>
<name>A0A142JJZ8_9BURK</name>
<accession>A0A142JJZ8</accession>
<protein>
    <submittedName>
        <fullName evidence="2">Uncharacterized protein</fullName>
    </submittedName>
</protein>
<keyword evidence="3" id="KW-1185">Reference proteome</keyword>
<reference evidence="2 3" key="1">
    <citation type="submission" date="2016-03" db="EMBL/GenBank/DDBJ databases">
        <title>Complete genome sequence of a novel chlorpyrifos degrading bacterium, Cupriavidus nantongensis sp. X1.</title>
        <authorList>
            <person name="Fang L."/>
        </authorList>
    </citation>
    <scope>NUCLEOTIDE SEQUENCE [LARGE SCALE GENOMIC DNA]</scope>
    <source>
        <strain evidence="2 3">X1</strain>
    </source>
</reference>
<proteinExistence type="predicted"/>
<sequence length="78" mass="8625">MGAIRSNRHAEHNVQAGHPQHRSAQGGRERWIMNEQATGSRSLEMVDQADRKQAYGFVGKSQGARVIHGGNAWFNDLG</sequence>
<evidence type="ECO:0000256" key="1">
    <source>
        <dbReference type="SAM" id="MobiDB-lite"/>
    </source>
</evidence>